<keyword evidence="4" id="KW-1185">Reference proteome</keyword>
<organism evidence="3 4">
    <name type="scientific">Kineosporia succinea</name>
    <dbReference type="NCBI Taxonomy" id="84632"/>
    <lineage>
        <taxon>Bacteria</taxon>
        <taxon>Bacillati</taxon>
        <taxon>Actinomycetota</taxon>
        <taxon>Actinomycetes</taxon>
        <taxon>Kineosporiales</taxon>
        <taxon>Kineosporiaceae</taxon>
        <taxon>Kineosporia</taxon>
    </lineage>
</organism>
<comment type="caution">
    <text evidence="3">The sequence shown here is derived from an EMBL/GenBank/DDBJ whole genome shotgun (WGS) entry which is preliminary data.</text>
</comment>
<dbReference type="InterPro" id="IPR000835">
    <property type="entry name" value="HTH_MarR-typ"/>
</dbReference>
<dbReference type="EMBL" id="JAUSQZ010000001">
    <property type="protein sequence ID" value="MDP9825639.1"/>
    <property type="molecule type" value="Genomic_DNA"/>
</dbReference>
<accession>A0ABT9NYZ1</accession>
<reference evidence="3 4" key="1">
    <citation type="submission" date="2023-07" db="EMBL/GenBank/DDBJ databases">
        <title>Sequencing the genomes of 1000 actinobacteria strains.</title>
        <authorList>
            <person name="Klenk H.-P."/>
        </authorList>
    </citation>
    <scope>NUCLEOTIDE SEQUENCE [LARGE SCALE GENOMIC DNA]</scope>
    <source>
        <strain evidence="3 4">DSM 44388</strain>
    </source>
</reference>
<dbReference type="Pfam" id="PF00480">
    <property type="entry name" value="ROK"/>
    <property type="match status" value="1"/>
</dbReference>
<dbReference type="InterPro" id="IPR043129">
    <property type="entry name" value="ATPase_NBD"/>
</dbReference>
<dbReference type="SUPFAM" id="SSF53067">
    <property type="entry name" value="Actin-like ATPase domain"/>
    <property type="match status" value="2"/>
</dbReference>
<comment type="similarity">
    <text evidence="1">Belongs to the ROK (NagC/XylR) family.</text>
</comment>
<evidence type="ECO:0000259" key="2">
    <source>
        <dbReference type="Pfam" id="PF12802"/>
    </source>
</evidence>
<gene>
    <name evidence="3" type="ORF">J2S57_001388</name>
</gene>
<dbReference type="InterPro" id="IPR000600">
    <property type="entry name" value="ROK"/>
</dbReference>
<evidence type="ECO:0000313" key="3">
    <source>
        <dbReference type="EMBL" id="MDP9825639.1"/>
    </source>
</evidence>
<evidence type="ECO:0000256" key="1">
    <source>
        <dbReference type="ARBA" id="ARBA00006479"/>
    </source>
</evidence>
<name>A0ABT9NYZ1_9ACTN</name>
<sequence length="404" mass="41139">MSPAVAPARQDGMREHNLSLALSAVLESAEPVSRAQVAARTGLSRAAVTNLVDRLVEFGLVRELAPVALPRGRPAVPLVPAARTLAALGLEVNVDYLGVRALDLTGEVVAEQMVRGDLRGSEPSEVAGRLRRVADEVRASVVAQGMRVAGATLALPGLLDANSVLRTAPNLGWRDLDTLSLLPAGTVAGAAGFAVANEADLAARAEIRVRVTDPAGGTEPSFFYVSGEIGIGGARVLDGELIAGRHGWAGEIGHVVVGSGGSAGSGLVRLEDVAGQHALLRAAGLPAGAPPTALLEAVTNRNPAALNAVRDAGRALGIALAAVAHISDIDEVVLGGTFAALFDAVAPTVAAVLGELVVFSDWAPMSVTRARAGDYAALSGAAYTVIDRLVSQPSLWGPLRSVNG</sequence>
<dbReference type="PANTHER" id="PTHR18964:SF149">
    <property type="entry name" value="BIFUNCTIONAL UDP-N-ACETYLGLUCOSAMINE 2-EPIMERASE_N-ACETYLMANNOSAMINE KINASE"/>
    <property type="match status" value="1"/>
</dbReference>
<dbReference type="Gene3D" id="3.30.420.40">
    <property type="match status" value="2"/>
</dbReference>
<dbReference type="Gene3D" id="1.10.10.10">
    <property type="entry name" value="Winged helix-like DNA-binding domain superfamily/Winged helix DNA-binding domain"/>
    <property type="match status" value="1"/>
</dbReference>
<proteinExistence type="inferred from homology"/>
<keyword evidence="3" id="KW-0418">Kinase</keyword>
<dbReference type="InterPro" id="IPR036390">
    <property type="entry name" value="WH_DNA-bd_sf"/>
</dbReference>
<evidence type="ECO:0000313" key="4">
    <source>
        <dbReference type="Proteomes" id="UP001235712"/>
    </source>
</evidence>
<dbReference type="Proteomes" id="UP001235712">
    <property type="component" value="Unassembled WGS sequence"/>
</dbReference>
<keyword evidence="3" id="KW-0808">Transferase</keyword>
<dbReference type="GO" id="GO:0016301">
    <property type="term" value="F:kinase activity"/>
    <property type="evidence" value="ECO:0007669"/>
    <property type="project" value="UniProtKB-KW"/>
</dbReference>
<dbReference type="PANTHER" id="PTHR18964">
    <property type="entry name" value="ROK (REPRESSOR, ORF, KINASE) FAMILY"/>
    <property type="match status" value="1"/>
</dbReference>
<dbReference type="SUPFAM" id="SSF46785">
    <property type="entry name" value="Winged helix' DNA-binding domain"/>
    <property type="match status" value="1"/>
</dbReference>
<dbReference type="InterPro" id="IPR036388">
    <property type="entry name" value="WH-like_DNA-bd_sf"/>
</dbReference>
<dbReference type="RefSeq" id="WP_307239633.1">
    <property type="nucleotide sequence ID" value="NZ_JAUSQZ010000001.1"/>
</dbReference>
<protein>
    <submittedName>
        <fullName evidence="3">NBD/HSP70 family sugar kinase</fullName>
    </submittedName>
</protein>
<feature type="domain" description="HTH marR-type" evidence="2">
    <location>
        <begin position="21"/>
        <end position="62"/>
    </location>
</feature>
<dbReference type="Pfam" id="PF12802">
    <property type="entry name" value="MarR_2"/>
    <property type="match status" value="1"/>
</dbReference>